<dbReference type="PANTHER" id="PTHR33337:SF40">
    <property type="entry name" value="CENP-V_GFA DOMAIN-CONTAINING PROTEIN-RELATED"/>
    <property type="match status" value="1"/>
</dbReference>
<evidence type="ECO:0000259" key="5">
    <source>
        <dbReference type="PROSITE" id="PS51891"/>
    </source>
</evidence>
<feature type="domain" description="CENP-V/GFA" evidence="5">
    <location>
        <begin position="2"/>
        <end position="118"/>
    </location>
</feature>
<evidence type="ECO:0000313" key="7">
    <source>
        <dbReference type="Proteomes" id="UP001315278"/>
    </source>
</evidence>
<dbReference type="Pfam" id="PF04828">
    <property type="entry name" value="GFA"/>
    <property type="match status" value="1"/>
</dbReference>
<dbReference type="InterPro" id="IPR006913">
    <property type="entry name" value="CENP-V/GFA"/>
</dbReference>
<dbReference type="Proteomes" id="UP001315278">
    <property type="component" value="Unassembled WGS sequence"/>
</dbReference>
<dbReference type="RefSeq" id="WP_212492301.1">
    <property type="nucleotide sequence ID" value="NZ_JAFCJH010000006.1"/>
</dbReference>
<sequence length="130" mass="14369">MLTGSCLCGAVAYEVDAEPGAFVHCHCRTCRKTHGSAFSTVMPVPRMAFRWVRGEELLGAFESSPGKQRRFCTRCGSHITAERDAQPNVLLRMGCLDTPVTGPARAHIWRSIAATWYDPKDKTPEFPEGL</sequence>
<keyword evidence="2" id="KW-0479">Metal-binding</keyword>
<keyword evidence="3" id="KW-0862">Zinc</keyword>
<proteinExistence type="inferred from homology"/>
<dbReference type="InterPro" id="IPR011057">
    <property type="entry name" value="Mss4-like_sf"/>
</dbReference>
<gene>
    <name evidence="6" type="ORF">JQ615_08715</name>
</gene>
<dbReference type="PANTHER" id="PTHR33337">
    <property type="entry name" value="GFA DOMAIN-CONTAINING PROTEIN"/>
    <property type="match status" value="1"/>
</dbReference>
<evidence type="ECO:0000256" key="1">
    <source>
        <dbReference type="ARBA" id="ARBA00005495"/>
    </source>
</evidence>
<accession>A0ABS5FF98</accession>
<evidence type="ECO:0000256" key="4">
    <source>
        <dbReference type="ARBA" id="ARBA00023239"/>
    </source>
</evidence>
<reference evidence="7" key="1">
    <citation type="journal article" date="2021" name="ISME J.">
        <title>Evolutionary origin and ecological implication of a unique nif island in free-living Bradyrhizobium lineages.</title>
        <authorList>
            <person name="Tao J."/>
        </authorList>
    </citation>
    <scope>NUCLEOTIDE SEQUENCE [LARGE SCALE GENOMIC DNA]</scope>
    <source>
        <strain evidence="7">SZCCT0434</strain>
    </source>
</reference>
<evidence type="ECO:0000313" key="6">
    <source>
        <dbReference type="EMBL" id="MBR0795469.1"/>
    </source>
</evidence>
<keyword evidence="4" id="KW-0456">Lyase</keyword>
<comment type="similarity">
    <text evidence="1">Belongs to the Gfa family.</text>
</comment>
<evidence type="ECO:0000256" key="2">
    <source>
        <dbReference type="ARBA" id="ARBA00022723"/>
    </source>
</evidence>
<name>A0ABS5FF98_9BRAD</name>
<comment type="caution">
    <text evidence="6">The sequence shown here is derived from an EMBL/GenBank/DDBJ whole genome shotgun (WGS) entry which is preliminary data.</text>
</comment>
<organism evidence="6 7">
    <name type="scientific">Bradyrhizobium jicamae</name>
    <dbReference type="NCBI Taxonomy" id="280332"/>
    <lineage>
        <taxon>Bacteria</taxon>
        <taxon>Pseudomonadati</taxon>
        <taxon>Pseudomonadota</taxon>
        <taxon>Alphaproteobacteria</taxon>
        <taxon>Hyphomicrobiales</taxon>
        <taxon>Nitrobacteraceae</taxon>
        <taxon>Bradyrhizobium</taxon>
    </lineage>
</organism>
<dbReference type="Gene3D" id="3.90.1590.10">
    <property type="entry name" value="glutathione-dependent formaldehyde- activating enzyme (gfa)"/>
    <property type="match status" value="1"/>
</dbReference>
<dbReference type="SUPFAM" id="SSF51316">
    <property type="entry name" value="Mss4-like"/>
    <property type="match status" value="1"/>
</dbReference>
<dbReference type="PROSITE" id="PS51891">
    <property type="entry name" value="CENP_V_GFA"/>
    <property type="match status" value="1"/>
</dbReference>
<keyword evidence="7" id="KW-1185">Reference proteome</keyword>
<dbReference type="EMBL" id="JAFCJH010000006">
    <property type="protein sequence ID" value="MBR0795469.1"/>
    <property type="molecule type" value="Genomic_DNA"/>
</dbReference>
<evidence type="ECO:0000256" key="3">
    <source>
        <dbReference type="ARBA" id="ARBA00022833"/>
    </source>
</evidence>
<protein>
    <submittedName>
        <fullName evidence="6">GFA family protein</fullName>
    </submittedName>
</protein>